<evidence type="ECO:0000313" key="2">
    <source>
        <dbReference type="Proteomes" id="UP001218218"/>
    </source>
</evidence>
<protein>
    <submittedName>
        <fullName evidence="1">Uncharacterized protein</fullName>
    </submittedName>
</protein>
<dbReference type="EMBL" id="JARIHO010000003">
    <property type="protein sequence ID" value="KAJ7364486.1"/>
    <property type="molecule type" value="Genomic_DNA"/>
</dbReference>
<comment type="caution">
    <text evidence="1">The sequence shown here is derived from an EMBL/GenBank/DDBJ whole genome shotgun (WGS) entry which is preliminary data.</text>
</comment>
<dbReference type="PANTHER" id="PTHR35043:SF7">
    <property type="entry name" value="TRANSCRIPTION FACTOR DOMAIN-CONTAINING PROTEIN"/>
    <property type="match status" value="1"/>
</dbReference>
<name>A0AAD7APG3_9AGAR</name>
<sequence length="138" mass="15042">MCGFVSGAGYPVTTKKQLEDSDLGPEFLKAIWSVDAEDIKDKSKGDALSKGVALAQGLWFTNTLHACTVFGAIHCAAWNNNFLTATEMWIWKSCSVGIAANPVIGFLTIRLSFQINETAFEKTKLGEAITSRYTAKIM</sequence>
<dbReference type="PANTHER" id="PTHR35043">
    <property type="entry name" value="TRANSCRIPTION FACTOR DOMAIN-CONTAINING PROTEIN"/>
    <property type="match status" value="1"/>
</dbReference>
<evidence type="ECO:0000313" key="1">
    <source>
        <dbReference type="EMBL" id="KAJ7364486.1"/>
    </source>
</evidence>
<reference evidence="1" key="1">
    <citation type="submission" date="2023-03" db="EMBL/GenBank/DDBJ databases">
        <title>Massive genome expansion in bonnet fungi (Mycena s.s.) driven by repeated elements and novel gene families across ecological guilds.</title>
        <authorList>
            <consortium name="Lawrence Berkeley National Laboratory"/>
            <person name="Harder C.B."/>
            <person name="Miyauchi S."/>
            <person name="Viragh M."/>
            <person name="Kuo A."/>
            <person name="Thoen E."/>
            <person name="Andreopoulos B."/>
            <person name="Lu D."/>
            <person name="Skrede I."/>
            <person name="Drula E."/>
            <person name="Henrissat B."/>
            <person name="Morin E."/>
            <person name="Kohler A."/>
            <person name="Barry K."/>
            <person name="LaButti K."/>
            <person name="Morin E."/>
            <person name="Salamov A."/>
            <person name="Lipzen A."/>
            <person name="Mereny Z."/>
            <person name="Hegedus B."/>
            <person name="Baldrian P."/>
            <person name="Stursova M."/>
            <person name="Weitz H."/>
            <person name="Taylor A."/>
            <person name="Grigoriev I.V."/>
            <person name="Nagy L.G."/>
            <person name="Martin F."/>
            <person name="Kauserud H."/>
        </authorList>
    </citation>
    <scope>NUCLEOTIDE SEQUENCE</scope>
    <source>
        <strain evidence="1">CBHHK002</strain>
    </source>
</reference>
<dbReference type="Proteomes" id="UP001218218">
    <property type="component" value="Unassembled WGS sequence"/>
</dbReference>
<keyword evidence="2" id="KW-1185">Reference proteome</keyword>
<gene>
    <name evidence="1" type="ORF">DFH08DRAFT_798823</name>
</gene>
<dbReference type="AlphaFoldDB" id="A0AAD7APG3"/>
<accession>A0AAD7APG3</accession>
<proteinExistence type="predicted"/>
<organism evidence="1 2">
    <name type="scientific">Mycena albidolilacea</name>
    <dbReference type="NCBI Taxonomy" id="1033008"/>
    <lineage>
        <taxon>Eukaryota</taxon>
        <taxon>Fungi</taxon>
        <taxon>Dikarya</taxon>
        <taxon>Basidiomycota</taxon>
        <taxon>Agaricomycotina</taxon>
        <taxon>Agaricomycetes</taxon>
        <taxon>Agaricomycetidae</taxon>
        <taxon>Agaricales</taxon>
        <taxon>Marasmiineae</taxon>
        <taxon>Mycenaceae</taxon>
        <taxon>Mycena</taxon>
    </lineage>
</organism>